<evidence type="ECO:0008006" key="4">
    <source>
        <dbReference type="Google" id="ProtNLM"/>
    </source>
</evidence>
<evidence type="ECO:0000313" key="3">
    <source>
        <dbReference type="Proteomes" id="UP000321083"/>
    </source>
</evidence>
<dbReference type="PROSITE" id="PS51318">
    <property type="entry name" value="TAT"/>
    <property type="match status" value="1"/>
</dbReference>
<name>A0A5C6M203_9PLAN</name>
<dbReference type="InterPro" id="IPR006311">
    <property type="entry name" value="TAT_signal"/>
</dbReference>
<evidence type="ECO:0000313" key="2">
    <source>
        <dbReference type="EMBL" id="TWW08648.1"/>
    </source>
</evidence>
<dbReference type="EMBL" id="SRHE01000567">
    <property type="protein sequence ID" value="TWW08648.1"/>
    <property type="molecule type" value="Genomic_DNA"/>
</dbReference>
<keyword evidence="3" id="KW-1185">Reference proteome</keyword>
<dbReference type="InterPro" id="IPR011447">
    <property type="entry name" value="DUF1552"/>
</dbReference>
<dbReference type="Pfam" id="PF07586">
    <property type="entry name" value="HXXSHH"/>
    <property type="match status" value="1"/>
</dbReference>
<protein>
    <recommendedName>
        <fullName evidence="4">DUF1552 domain-containing protein</fullName>
    </recommendedName>
</protein>
<dbReference type="Proteomes" id="UP000321083">
    <property type="component" value="Unassembled WGS sequence"/>
</dbReference>
<reference evidence="2 3" key="2">
    <citation type="submission" date="2019-08" db="EMBL/GenBank/DDBJ databases">
        <authorList>
            <person name="Henke P."/>
        </authorList>
    </citation>
    <scope>NUCLEOTIDE SEQUENCE [LARGE SCALE GENOMIC DNA]</scope>
    <source>
        <strain evidence="2">Phe10_nw2017</strain>
    </source>
</reference>
<organism evidence="2 3">
    <name type="scientific">Planctomyces bekefii</name>
    <dbReference type="NCBI Taxonomy" id="1653850"/>
    <lineage>
        <taxon>Bacteria</taxon>
        <taxon>Pseudomonadati</taxon>
        <taxon>Planctomycetota</taxon>
        <taxon>Planctomycetia</taxon>
        <taxon>Planctomycetales</taxon>
        <taxon>Planctomycetaceae</taxon>
        <taxon>Planctomyces</taxon>
    </lineage>
</organism>
<evidence type="ECO:0000256" key="1">
    <source>
        <dbReference type="SAM" id="MobiDB-lite"/>
    </source>
</evidence>
<sequence>MSMGSWRVNRRTFLRGTGVSLGLPWLECMEGAAGQSAGASFPARLVALYFGFGVALPKPDSDEKRWRWFPEGTGFDYQFTETLRPLEPHRERLTILGGLSHPNGRRMGAHDTGDTFLTAAFLNNKMLRNSISLDQVAAQAALDQTRFSSLVMSTDGGVGEPTRSSTLSYDDRGRPIPALNQPQQIFDRFFGSGDADFLASGRRLRSASSMLDQVLDDSRSLRRRLGVQDQDKLDEYLTSVRQIEQSVKRSQQLVHSVILLNQMSQIGNRLTPHIRPQPLIEIRVQLP</sequence>
<feature type="non-terminal residue" evidence="2">
    <location>
        <position position="287"/>
    </location>
</feature>
<proteinExistence type="predicted"/>
<reference evidence="2 3" key="1">
    <citation type="submission" date="2019-08" db="EMBL/GenBank/DDBJ databases">
        <title>100 year-old enigma solved: identification of Planctomyces bekefii, the type genus and species of the phylum Planctomycetes.</title>
        <authorList>
            <person name="Svetlana D.N."/>
            <person name="Overmann J."/>
        </authorList>
    </citation>
    <scope>NUCLEOTIDE SEQUENCE [LARGE SCALE GENOMIC DNA]</scope>
    <source>
        <strain evidence="2">Phe10_nw2017</strain>
    </source>
</reference>
<dbReference type="AlphaFoldDB" id="A0A5C6M203"/>
<gene>
    <name evidence="2" type="ORF">E3A20_22220</name>
</gene>
<comment type="caution">
    <text evidence="2">The sequence shown here is derived from an EMBL/GenBank/DDBJ whole genome shotgun (WGS) entry which is preliminary data.</text>
</comment>
<accession>A0A5C6M203</accession>
<feature type="region of interest" description="Disordered" evidence="1">
    <location>
        <begin position="153"/>
        <end position="174"/>
    </location>
</feature>